<dbReference type="GO" id="GO:0005829">
    <property type="term" value="C:cytosol"/>
    <property type="evidence" value="ECO:0007669"/>
    <property type="project" value="TreeGrafter"/>
</dbReference>
<evidence type="ECO:0000256" key="2">
    <source>
        <dbReference type="ARBA" id="ARBA00022490"/>
    </source>
</evidence>
<dbReference type="STRING" id="266762.HQ36_08795"/>
<dbReference type="InterPro" id="IPR040476">
    <property type="entry name" value="CSD2"/>
</dbReference>
<keyword evidence="2 7" id="KW-0963">Cytoplasm</keyword>
<evidence type="ECO:0000313" key="10">
    <source>
        <dbReference type="EMBL" id="KGN97104.1"/>
    </source>
</evidence>
<dbReference type="EMBL" id="JQZW01000019">
    <property type="protein sequence ID" value="KGN97104.1"/>
    <property type="molecule type" value="Genomic_DNA"/>
</dbReference>
<dbReference type="GO" id="GO:0008859">
    <property type="term" value="F:exoribonuclease II activity"/>
    <property type="evidence" value="ECO:0007669"/>
    <property type="project" value="UniProtKB-UniRule"/>
</dbReference>
<keyword evidence="11" id="KW-1185">Reference proteome</keyword>
<dbReference type="Pfam" id="PF17876">
    <property type="entry name" value="CSD2"/>
    <property type="match status" value="1"/>
</dbReference>
<dbReference type="InterPro" id="IPR012340">
    <property type="entry name" value="NA-bd_OB-fold"/>
</dbReference>
<feature type="domain" description="S1 motif" evidence="9">
    <location>
        <begin position="651"/>
        <end position="732"/>
    </location>
</feature>
<evidence type="ECO:0000313" key="11">
    <source>
        <dbReference type="Proteomes" id="UP000030134"/>
    </source>
</evidence>
<evidence type="ECO:0000256" key="4">
    <source>
        <dbReference type="ARBA" id="ARBA00022801"/>
    </source>
</evidence>
<evidence type="ECO:0000256" key="8">
    <source>
        <dbReference type="SAM" id="MobiDB-lite"/>
    </source>
</evidence>
<comment type="caution">
    <text evidence="10">The sequence shown here is derived from an EMBL/GenBank/DDBJ whole genome shotgun (WGS) entry which is preliminary data.</text>
</comment>
<dbReference type="SUPFAM" id="SSF50249">
    <property type="entry name" value="Nucleic acid-binding proteins"/>
    <property type="match status" value="3"/>
</dbReference>
<comment type="similarity">
    <text evidence="7">Belongs to the RNR ribonuclease family. RNase R subfamily.</text>
</comment>
<proteinExistence type="inferred from homology"/>
<dbReference type="AlphaFoldDB" id="A0A0A2G9E6"/>
<dbReference type="NCBIfam" id="TIGR00358">
    <property type="entry name" value="3_prime_RNase"/>
    <property type="match status" value="1"/>
</dbReference>
<keyword evidence="3 7" id="KW-0540">Nuclease</keyword>
<comment type="function">
    <text evidence="7">3'-5' exoribonuclease that releases 5'-nucleoside monophosphates and is involved in maturation of structured RNAs.</text>
</comment>
<dbReference type="InterPro" id="IPR022966">
    <property type="entry name" value="RNase_II/R_CS"/>
</dbReference>
<dbReference type="PANTHER" id="PTHR23355:SF9">
    <property type="entry name" value="DIS3-LIKE EXONUCLEASE 2"/>
    <property type="match status" value="1"/>
</dbReference>
<evidence type="ECO:0000256" key="3">
    <source>
        <dbReference type="ARBA" id="ARBA00022722"/>
    </source>
</evidence>
<feature type="region of interest" description="Disordered" evidence="8">
    <location>
        <begin position="1"/>
        <end position="31"/>
    </location>
</feature>
<dbReference type="Pfam" id="PF00575">
    <property type="entry name" value="S1"/>
    <property type="match status" value="1"/>
</dbReference>
<evidence type="ECO:0000256" key="7">
    <source>
        <dbReference type="HAMAP-Rule" id="MF_01895"/>
    </source>
</evidence>
<dbReference type="SMART" id="SM00316">
    <property type="entry name" value="S1"/>
    <property type="match status" value="1"/>
</dbReference>
<dbReference type="InterPro" id="IPR004476">
    <property type="entry name" value="RNase_II/RNase_R"/>
</dbReference>
<dbReference type="PANTHER" id="PTHR23355">
    <property type="entry name" value="RIBONUCLEASE"/>
    <property type="match status" value="1"/>
</dbReference>
<evidence type="ECO:0000256" key="6">
    <source>
        <dbReference type="ARBA" id="ARBA00022884"/>
    </source>
</evidence>
<dbReference type="eggNOG" id="COG0557">
    <property type="taxonomic scope" value="Bacteria"/>
</dbReference>
<dbReference type="Gene3D" id="2.40.50.140">
    <property type="entry name" value="Nucleic acid-binding proteins"/>
    <property type="match status" value="2"/>
</dbReference>
<reference evidence="10 11" key="1">
    <citation type="submission" date="2014-08" db="EMBL/GenBank/DDBJ databases">
        <title>Porphyromonas gingivicanis strain:COT-022_OH1391 Genome sequencing.</title>
        <authorList>
            <person name="Wallis C."/>
            <person name="Deusch O."/>
            <person name="O'Flynn C."/>
            <person name="Davis I."/>
            <person name="Jospin G."/>
            <person name="Darling A.E."/>
            <person name="Coil D.A."/>
            <person name="Alexiev A."/>
            <person name="Horsfall A."/>
            <person name="Kirkwood N."/>
            <person name="Harris S."/>
            <person name="Eisen J.A."/>
        </authorList>
    </citation>
    <scope>NUCLEOTIDE SEQUENCE [LARGE SCALE GENOMIC DNA]</scope>
    <source>
        <strain evidence="11">COT-022 OH1391</strain>
    </source>
</reference>
<dbReference type="GO" id="GO:0006402">
    <property type="term" value="P:mRNA catabolic process"/>
    <property type="evidence" value="ECO:0007669"/>
    <property type="project" value="TreeGrafter"/>
</dbReference>
<organism evidence="10 11">
    <name type="scientific">Porphyromonas gingivicanis</name>
    <dbReference type="NCBI Taxonomy" id="266762"/>
    <lineage>
        <taxon>Bacteria</taxon>
        <taxon>Pseudomonadati</taxon>
        <taxon>Bacteroidota</taxon>
        <taxon>Bacteroidia</taxon>
        <taxon>Bacteroidales</taxon>
        <taxon>Porphyromonadaceae</taxon>
        <taxon>Porphyromonas</taxon>
    </lineage>
</organism>
<dbReference type="PROSITE" id="PS01175">
    <property type="entry name" value="RIBONUCLEASE_II"/>
    <property type="match status" value="1"/>
</dbReference>
<evidence type="ECO:0000256" key="5">
    <source>
        <dbReference type="ARBA" id="ARBA00022839"/>
    </source>
</evidence>
<dbReference type="HAMAP" id="MF_01895">
    <property type="entry name" value="RNase_R"/>
    <property type="match status" value="1"/>
</dbReference>
<dbReference type="InterPro" id="IPR003029">
    <property type="entry name" value="S1_domain"/>
</dbReference>
<dbReference type="PROSITE" id="PS50126">
    <property type="entry name" value="S1"/>
    <property type="match status" value="1"/>
</dbReference>
<dbReference type="SMART" id="SM00955">
    <property type="entry name" value="RNB"/>
    <property type="match status" value="1"/>
</dbReference>
<dbReference type="InterPro" id="IPR050180">
    <property type="entry name" value="RNR_Ribonuclease"/>
</dbReference>
<dbReference type="CDD" id="cd04471">
    <property type="entry name" value="S1_RNase_R"/>
    <property type="match status" value="1"/>
</dbReference>
<accession>A0A0A2G9E6</accession>
<dbReference type="Proteomes" id="UP000030134">
    <property type="component" value="Unassembled WGS sequence"/>
</dbReference>
<dbReference type="EC" id="3.1.13.1" evidence="7"/>
<dbReference type="GO" id="GO:0003723">
    <property type="term" value="F:RNA binding"/>
    <property type="evidence" value="ECO:0007669"/>
    <property type="project" value="UniProtKB-UniRule"/>
</dbReference>
<dbReference type="Pfam" id="PF00773">
    <property type="entry name" value="RNB"/>
    <property type="match status" value="1"/>
</dbReference>
<comment type="subcellular location">
    <subcellularLocation>
        <location evidence="7">Cytoplasm</location>
    </subcellularLocation>
</comment>
<protein>
    <recommendedName>
        <fullName evidence="7">Ribonuclease R</fullName>
        <shortName evidence="7">RNase R</shortName>
        <ecNumber evidence="7">3.1.13.1</ecNumber>
    </recommendedName>
</protein>
<dbReference type="OrthoDB" id="9764149at2"/>
<feature type="compositionally biased region" description="Basic residues" evidence="8">
    <location>
        <begin position="1"/>
        <end position="15"/>
    </location>
</feature>
<keyword evidence="4 7" id="KW-0378">Hydrolase</keyword>
<evidence type="ECO:0000259" key="9">
    <source>
        <dbReference type="PROSITE" id="PS50126"/>
    </source>
</evidence>
<name>A0A0A2G9E6_9PORP</name>
<evidence type="ECO:0000256" key="1">
    <source>
        <dbReference type="ARBA" id="ARBA00001849"/>
    </source>
</evidence>
<dbReference type="RefSeq" id="WP_036885146.1">
    <property type="nucleotide sequence ID" value="NZ_JQZW01000019.1"/>
</dbReference>
<dbReference type="NCBIfam" id="TIGR02063">
    <property type="entry name" value="RNase_R"/>
    <property type="match status" value="1"/>
</dbReference>
<keyword evidence="5 7" id="KW-0269">Exonuclease</keyword>
<dbReference type="InterPro" id="IPR011805">
    <property type="entry name" value="RNase_R"/>
</dbReference>
<keyword evidence="6 7" id="KW-0694">RNA-binding</keyword>
<dbReference type="InterPro" id="IPR001900">
    <property type="entry name" value="RNase_II/R"/>
</dbReference>
<gene>
    <name evidence="7" type="primary">rnr</name>
    <name evidence="10" type="ORF">HQ36_08795</name>
</gene>
<comment type="catalytic activity">
    <reaction evidence="1 7">
        <text>Exonucleolytic cleavage in the 3'- to 5'-direction to yield nucleoside 5'-phosphates.</text>
        <dbReference type="EC" id="3.1.13.1"/>
    </reaction>
</comment>
<sequence length="733" mass="84225">MKKKVSIKSKTKKTTRSSTLPKRQKSSRTTGREFVDRVLSLFSRNKGAIFNYRQVSQNVGAHTTPEKQLVTRILETLMEEGVLREMERGRYTYNSDSVPSFVGLFDRRRSGFNVFTPEDGSAEVLIAERNSLHAMQGDKVRVQLFARRKGHTREGEVVEVLERKKETFVGRLQVRGDVAFLLTDDRELSNDILLPKGAFEGVKNDDKAIVRITEWPLMGKNPIGRVVRNLGPSGSNNTEMHAILAEFDLPDSYPQEVEDFAQQISAEIPQEEYDQREDFRSVLTFTIDPETAKDFDDALSWRPLEEGKYEVGVHIADVSYYVPQGGIIDKEAYNRATSIYLVDRTIPMLPERLCNDLCSLKPNEERLAYSCIFTLDTQANVLESRIVRTVIESNRRYSYEEAQQIIDTEEGDNVEPILSLHRLAQQLRKRRFSAGAINFQSLEVAFALDEEGRPVDVVQKNHGTANELIEEFMLLANRTVAEQFGKVTSTQKDKTKTFIYRIHDEPNPEKLLLMQDFIVRFGYRTKLVDGKTDVLKGIGKIIEQSVGKPEESLIQMMMVRSMAKAEYSTENVGHYGLAFPYYTHFTSPIRRYPDLMVHRLITHYLSGGKALPQEEYEGYAQHCSNQEQVAAKAERESIKYKQVEYMSSRLGKVFDGVVSHVTEWGLYVELLHSHCEGLLPIRSLDDDYYEYDEKNFMLVGRRYGRKITLGDSIRVRAVRTDLDRRQLTFDWVE</sequence>